<accession>A0ABD2W5D1</accession>
<dbReference type="Gene3D" id="3.10.20.90">
    <property type="entry name" value="Phosphatidylinositol 3-kinase Catalytic Subunit, Chain A, domain 1"/>
    <property type="match status" value="1"/>
</dbReference>
<sequence>MSMLTETTEDSKNSEEPCQENVEEQTENKSEAQSITHKRLVDLTNDAIFNILQSDPMLSDLPPNPTAEEIRAQKAVAEGRAITLFIERGALPTLPIVVPIKSTSIAEVKKAVKRATNLAMERTGVTYKVSWKSVWKRYWLSFEGLKLMNDFDNIDSYGITNKSRLRFVKRKTEKKINNRFNSYTDLFVHLFIKS</sequence>
<feature type="domain" description="SNRNP25 ubiquitin-like" evidence="2">
    <location>
        <begin position="82"/>
        <end position="170"/>
    </location>
</feature>
<dbReference type="PANTHER" id="PTHR14942">
    <property type="entry name" value="U11/U12 SMALL NUCLEAR RIBONUCLEOPROTEIN 25 KDA PROTEIN"/>
    <property type="match status" value="1"/>
</dbReference>
<dbReference type="Proteomes" id="UP001627154">
    <property type="component" value="Unassembled WGS sequence"/>
</dbReference>
<feature type="region of interest" description="Disordered" evidence="1">
    <location>
        <begin position="1"/>
        <end position="34"/>
    </location>
</feature>
<gene>
    <name evidence="3" type="ORF">TKK_016860</name>
</gene>
<dbReference type="SUPFAM" id="SSF54236">
    <property type="entry name" value="Ubiquitin-like"/>
    <property type="match status" value="1"/>
</dbReference>
<keyword evidence="4" id="KW-1185">Reference proteome</keyword>
<dbReference type="Pfam" id="PF18036">
    <property type="entry name" value="Ubiquitin_4"/>
    <property type="match status" value="1"/>
</dbReference>
<name>A0ABD2W5D1_9HYME</name>
<evidence type="ECO:0000259" key="2">
    <source>
        <dbReference type="Pfam" id="PF18036"/>
    </source>
</evidence>
<dbReference type="EMBL" id="JBJJXI010000136">
    <property type="protein sequence ID" value="KAL3387750.1"/>
    <property type="molecule type" value="Genomic_DNA"/>
</dbReference>
<evidence type="ECO:0000313" key="4">
    <source>
        <dbReference type="Proteomes" id="UP001627154"/>
    </source>
</evidence>
<proteinExistence type="predicted"/>
<evidence type="ECO:0000313" key="3">
    <source>
        <dbReference type="EMBL" id="KAL3387750.1"/>
    </source>
</evidence>
<organism evidence="3 4">
    <name type="scientific">Trichogramma kaykai</name>
    <dbReference type="NCBI Taxonomy" id="54128"/>
    <lineage>
        <taxon>Eukaryota</taxon>
        <taxon>Metazoa</taxon>
        <taxon>Ecdysozoa</taxon>
        <taxon>Arthropoda</taxon>
        <taxon>Hexapoda</taxon>
        <taxon>Insecta</taxon>
        <taxon>Pterygota</taxon>
        <taxon>Neoptera</taxon>
        <taxon>Endopterygota</taxon>
        <taxon>Hymenoptera</taxon>
        <taxon>Apocrita</taxon>
        <taxon>Proctotrupomorpha</taxon>
        <taxon>Chalcidoidea</taxon>
        <taxon>Trichogrammatidae</taxon>
        <taxon>Trichogramma</taxon>
    </lineage>
</organism>
<reference evidence="3 4" key="1">
    <citation type="journal article" date="2024" name="bioRxiv">
        <title>A reference genome for Trichogramma kaykai: A tiny desert-dwelling parasitoid wasp with competing sex-ratio distorters.</title>
        <authorList>
            <person name="Culotta J."/>
            <person name="Lindsey A.R."/>
        </authorList>
    </citation>
    <scope>NUCLEOTIDE SEQUENCE [LARGE SCALE GENOMIC DNA]</scope>
    <source>
        <strain evidence="3 4">KSX58</strain>
    </source>
</reference>
<dbReference type="CDD" id="cd17058">
    <property type="entry name" value="Ubl_SNRNP25"/>
    <property type="match status" value="1"/>
</dbReference>
<protein>
    <recommendedName>
        <fullName evidence="2">SNRNP25 ubiquitin-like domain-containing protein</fullName>
    </recommendedName>
</protein>
<dbReference type="AlphaFoldDB" id="A0ABD2W5D1"/>
<comment type="caution">
    <text evidence="3">The sequence shown here is derived from an EMBL/GenBank/DDBJ whole genome shotgun (WGS) entry which is preliminary data.</text>
</comment>
<evidence type="ECO:0000256" key="1">
    <source>
        <dbReference type="SAM" id="MobiDB-lite"/>
    </source>
</evidence>
<dbReference type="InterPro" id="IPR039690">
    <property type="entry name" value="SNRNP25"/>
</dbReference>
<dbReference type="InterPro" id="IPR029071">
    <property type="entry name" value="Ubiquitin-like_domsf"/>
</dbReference>
<dbReference type="InterPro" id="IPR040610">
    <property type="entry name" value="SNRNP25_ubiquitin"/>
</dbReference>
<dbReference type="PANTHER" id="PTHR14942:SF0">
    <property type="entry name" value="U11_U12 SMALL NUCLEAR RIBONUCLEOPROTEIN 25 KDA PROTEIN"/>
    <property type="match status" value="1"/>
</dbReference>